<comment type="caution">
    <text evidence="2">The sequence shown here is derived from an EMBL/GenBank/DDBJ whole genome shotgun (WGS) entry which is preliminary data.</text>
</comment>
<dbReference type="AlphaFoldDB" id="A0A495A6I7"/>
<dbReference type="Pfam" id="PF03235">
    <property type="entry name" value="GmrSD_N"/>
    <property type="match status" value="1"/>
</dbReference>
<keyword evidence="3" id="KW-1185">Reference proteome</keyword>
<evidence type="ECO:0000313" key="2">
    <source>
        <dbReference type="EMBL" id="RKQ35441.1"/>
    </source>
</evidence>
<sequence>MNELSIRTLITQVQQGQIRVPAFQRGFVWDNDRIAFLMDSIYKGYPFGSAIFWQTKEQLKSERKLGPFSLPEPLQDFPISYVLDGQQRLTSIFGTFQTDLNPEGDESWPKIYFDLQGDGDLQESQFVALPDSEVDQNRHFPINTFFDTTAYRRATRSFSDEQAEIIDKVQSTFKEAKIPQQVIETDNRGKVAIVFERVNRLGVELDVLQLLSAWTWSEEFDLQDRFKDLAELIAPFGFGDVGDDSNLLLRCCAAVVAGDASPNTLMSMSGAEVRDRFDEIENGLQGAIDFVRGQLHVEKLANLPYPSVLVPLTVFFSQKNGKSTKLTNDQRKVLTKWLWRSFFSRRFSAGVLRNLKRDIEEIKKLKDKLPSALGEIAVNVNKDFFLEKRFSISAVDSKTFVLLLVNKNPLSFVSGNNVNLKNVLSSYNRTEFHHLMPQSFLKKNSLSSKEINILANFAMISAADNKHLGGVAPSEYKKRMPSTQVDEILNHALCPKHDLFSDDFVNFTNSRAEMLAQAANQLMI</sequence>
<dbReference type="Proteomes" id="UP000249516">
    <property type="component" value="Unassembled WGS sequence"/>
</dbReference>
<dbReference type="PANTHER" id="PTHR37292:SF2">
    <property type="entry name" value="DUF262 DOMAIN-CONTAINING PROTEIN"/>
    <property type="match status" value="1"/>
</dbReference>
<reference evidence="2 3" key="1">
    <citation type="submission" date="2018-10" db="EMBL/GenBank/DDBJ databases">
        <title>Kocuria tytouropygialis sp. nov., isolated from the uropygial gland of an American barn owl (Tyto furcata).</title>
        <authorList>
            <person name="Braun M.S."/>
            <person name="Wang E."/>
            <person name="Zimmermann S."/>
            <person name="Wagner H."/>
            <person name="Wink M."/>
        </authorList>
    </citation>
    <scope>NUCLEOTIDE SEQUENCE [LARGE SCALE GENOMIC DNA]</scope>
    <source>
        <strain evidence="2 3">442</strain>
    </source>
</reference>
<feature type="domain" description="GmrSD restriction endonucleases N-terminal" evidence="1">
    <location>
        <begin position="7"/>
        <end position="214"/>
    </location>
</feature>
<name>A0A495A6I7_9MICC</name>
<dbReference type="EMBL" id="PNJG02000002">
    <property type="protein sequence ID" value="RKQ35441.1"/>
    <property type="molecule type" value="Genomic_DNA"/>
</dbReference>
<gene>
    <name evidence="2" type="ORF">C1C97_008410</name>
</gene>
<evidence type="ECO:0000313" key="3">
    <source>
        <dbReference type="Proteomes" id="UP000249516"/>
    </source>
</evidence>
<dbReference type="RefSeq" id="WP_121031466.1">
    <property type="nucleotide sequence ID" value="NZ_PNJG02000002.1"/>
</dbReference>
<organism evidence="2 3">
    <name type="scientific">Kocuria tytonis</name>
    <dbReference type="NCBI Taxonomy" id="2054280"/>
    <lineage>
        <taxon>Bacteria</taxon>
        <taxon>Bacillati</taxon>
        <taxon>Actinomycetota</taxon>
        <taxon>Actinomycetes</taxon>
        <taxon>Micrococcales</taxon>
        <taxon>Micrococcaceae</taxon>
        <taxon>Kocuria</taxon>
    </lineage>
</organism>
<dbReference type="PANTHER" id="PTHR37292">
    <property type="entry name" value="VNG6097C"/>
    <property type="match status" value="1"/>
</dbReference>
<accession>A0A495A6I7</accession>
<dbReference type="InterPro" id="IPR004919">
    <property type="entry name" value="GmrSD_N"/>
</dbReference>
<evidence type="ECO:0000259" key="1">
    <source>
        <dbReference type="Pfam" id="PF03235"/>
    </source>
</evidence>
<dbReference type="OrthoDB" id="9787127at2"/>
<proteinExistence type="predicted"/>
<protein>
    <submittedName>
        <fullName evidence="2">DUF262 domain-containing protein</fullName>
    </submittedName>
</protein>